<evidence type="ECO:0008006" key="4">
    <source>
        <dbReference type="Google" id="ProtNLM"/>
    </source>
</evidence>
<keyword evidence="3" id="KW-1185">Reference proteome</keyword>
<dbReference type="Proteomes" id="UP000244906">
    <property type="component" value="Unassembled WGS sequence"/>
</dbReference>
<evidence type="ECO:0000313" key="2">
    <source>
        <dbReference type="EMBL" id="PVZ64521.1"/>
    </source>
</evidence>
<protein>
    <recommendedName>
        <fullName evidence="4">DNA replication terminus site-binding protein</fullName>
    </recommendedName>
</protein>
<organism evidence="2 3">
    <name type="scientific">Pelagibaculum spongiae</name>
    <dbReference type="NCBI Taxonomy" id="2080658"/>
    <lineage>
        <taxon>Bacteria</taxon>
        <taxon>Pseudomonadati</taxon>
        <taxon>Pseudomonadota</taxon>
        <taxon>Gammaproteobacteria</taxon>
        <taxon>Oceanospirillales</taxon>
        <taxon>Pelagibaculum</taxon>
    </lineage>
</organism>
<name>A0A2V1GVV0_9GAMM</name>
<proteinExistence type="predicted"/>
<feature type="coiled-coil region" evidence="1">
    <location>
        <begin position="83"/>
        <end position="128"/>
    </location>
</feature>
<comment type="caution">
    <text evidence="2">The sequence shown here is derived from an EMBL/GenBank/DDBJ whole genome shotgun (WGS) entry which is preliminary data.</text>
</comment>
<keyword evidence="1" id="KW-0175">Coiled coil</keyword>
<evidence type="ECO:0000256" key="1">
    <source>
        <dbReference type="SAM" id="Coils"/>
    </source>
</evidence>
<accession>A0A2V1GVV0</accession>
<sequence length="302" mass="34324">MQVLLVQGLLQHYEALRVANTRFADAVRADQDLPLLLPGHSNAGVHGRDLAIQSMTQMWLLEPGEVLPKAGVVCASPATIRQAENLNQAKDDFRQAIKAVREAVTGNKSRLDKLIDRVLQQQDEAQRRRIDSLQLALKRAKINRLDLLRCYANIRILPEQLMSISWTWARTHSAIDKISREDAIEQAENLSNSNAREIALSRLQALSPEQSLVFKKKLPNQLRANLLYRQSDEVKRKAITISGIVLCQDPILPERWVWRDDPGEADKKAPPRRITRLDSKIDPEPYIKALHLHRYLGDLNGQ</sequence>
<dbReference type="EMBL" id="QDDL01000012">
    <property type="protein sequence ID" value="PVZ64521.1"/>
    <property type="molecule type" value="Genomic_DNA"/>
</dbReference>
<dbReference type="AlphaFoldDB" id="A0A2V1GVV0"/>
<gene>
    <name evidence="2" type="ORF">DC094_19615</name>
</gene>
<reference evidence="2 3" key="1">
    <citation type="submission" date="2018-04" db="EMBL/GenBank/DDBJ databases">
        <title>Thalassorhabdus spongiae gen. nov., sp. nov., isolated from a marine sponge in South-West Iceland.</title>
        <authorList>
            <person name="Knobloch S."/>
            <person name="Daussin A."/>
            <person name="Johannsson R."/>
            <person name="Marteinsson V.T."/>
        </authorList>
    </citation>
    <scope>NUCLEOTIDE SEQUENCE [LARGE SCALE GENOMIC DNA]</scope>
    <source>
        <strain evidence="2 3">Hp12</strain>
    </source>
</reference>
<evidence type="ECO:0000313" key="3">
    <source>
        <dbReference type="Proteomes" id="UP000244906"/>
    </source>
</evidence>